<name>A0A6G0XJN6_9STRA</name>
<keyword evidence="3" id="KW-1185">Reference proteome</keyword>
<comment type="caution">
    <text evidence="2">The sequence shown here is derived from an EMBL/GenBank/DDBJ whole genome shotgun (WGS) entry which is preliminary data.</text>
</comment>
<dbReference type="EMBL" id="VJMJ01000052">
    <property type="protein sequence ID" value="KAF0740434.1"/>
    <property type="molecule type" value="Genomic_DNA"/>
</dbReference>
<reference evidence="2 3" key="1">
    <citation type="submission" date="2019-07" db="EMBL/GenBank/DDBJ databases">
        <title>Genomics analysis of Aphanomyces spp. identifies a new class of oomycete effector associated with host adaptation.</title>
        <authorList>
            <person name="Gaulin E."/>
        </authorList>
    </citation>
    <scope>NUCLEOTIDE SEQUENCE [LARGE SCALE GENOMIC DNA]</scope>
    <source>
        <strain evidence="2 3">ATCC 201684</strain>
    </source>
</reference>
<evidence type="ECO:0000313" key="2">
    <source>
        <dbReference type="EMBL" id="KAF0740434.1"/>
    </source>
</evidence>
<accession>A0A6G0XJN6</accession>
<evidence type="ECO:0000256" key="1">
    <source>
        <dbReference type="SAM" id="SignalP"/>
    </source>
</evidence>
<proteinExistence type="predicted"/>
<sequence length="81" mass="8994">MRLVLALMLALVALAVGAPQVLETIKEHPFDGQKRVTLRDHLKIPMSPPASPRQGFQNLRRGTQLLNDVLLQKENSLAAEK</sequence>
<evidence type="ECO:0008006" key="4">
    <source>
        <dbReference type="Google" id="ProtNLM"/>
    </source>
</evidence>
<keyword evidence="1" id="KW-0732">Signal</keyword>
<feature type="signal peptide" evidence="1">
    <location>
        <begin position="1"/>
        <end position="17"/>
    </location>
</feature>
<feature type="chain" id="PRO_5026021539" description="RxLR effector protein" evidence="1">
    <location>
        <begin position="18"/>
        <end position="81"/>
    </location>
</feature>
<protein>
    <recommendedName>
        <fullName evidence="4">RxLR effector protein</fullName>
    </recommendedName>
</protein>
<organism evidence="2 3">
    <name type="scientific">Aphanomyces euteiches</name>
    <dbReference type="NCBI Taxonomy" id="100861"/>
    <lineage>
        <taxon>Eukaryota</taxon>
        <taxon>Sar</taxon>
        <taxon>Stramenopiles</taxon>
        <taxon>Oomycota</taxon>
        <taxon>Saprolegniomycetes</taxon>
        <taxon>Saprolegniales</taxon>
        <taxon>Verrucalvaceae</taxon>
        <taxon>Aphanomyces</taxon>
    </lineage>
</organism>
<dbReference type="AlphaFoldDB" id="A0A6G0XJN6"/>
<gene>
    <name evidence="2" type="ORF">Ae201684_004169</name>
</gene>
<dbReference type="Proteomes" id="UP000481153">
    <property type="component" value="Unassembled WGS sequence"/>
</dbReference>
<evidence type="ECO:0000313" key="3">
    <source>
        <dbReference type="Proteomes" id="UP000481153"/>
    </source>
</evidence>